<comment type="caution">
    <text evidence="1">The sequence shown here is derived from an EMBL/GenBank/DDBJ whole genome shotgun (WGS) entry which is preliminary data.</text>
</comment>
<accession>A0AAN7NYH5</accession>
<sequence length="169" mass="19808">MLKGLEGTTHEEGLRILDLFSLEKRRLRGDLIAVYNFLMRGSREGGADVFSLVSIVRMQGNDLKLYQRKFRLGIRKKFFTKRVIKHCNKLPREVELMSQHCNSQVTRLSWRLNRERNFGGHSDPDLILGNILFTERVVKRWNRLPRELVNAPCLSVFKRLLDNALNNML</sequence>
<dbReference type="Proteomes" id="UP001333110">
    <property type="component" value="Unassembled WGS sequence"/>
</dbReference>
<evidence type="ECO:0000313" key="2">
    <source>
        <dbReference type="Proteomes" id="UP001333110"/>
    </source>
</evidence>
<keyword evidence="2" id="KW-1185">Reference proteome</keyword>
<reference evidence="1 2" key="1">
    <citation type="journal article" date="2023" name="J. Hered.">
        <title>Chromosome-level genome of the wood stork (Mycteria americana) provides insight into avian chromosome evolution.</title>
        <authorList>
            <person name="Flamio R. Jr."/>
            <person name="Ramstad K.M."/>
        </authorList>
    </citation>
    <scope>NUCLEOTIDE SEQUENCE [LARGE SCALE GENOMIC DNA]</scope>
    <source>
        <strain evidence="1">JAX WOST 10</strain>
    </source>
</reference>
<name>A0AAN7NYH5_MYCAM</name>
<evidence type="ECO:0000313" key="1">
    <source>
        <dbReference type="EMBL" id="KAK4819996.1"/>
    </source>
</evidence>
<proteinExistence type="predicted"/>
<dbReference type="EMBL" id="JAUNZN010000006">
    <property type="protein sequence ID" value="KAK4819996.1"/>
    <property type="molecule type" value="Genomic_DNA"/>
</dbReference>
<protein>
    <submittedName>
        <fullName evidence="1">Uncharacterized protein</fullName>
    </submittedName>
</protein>
<dbReference type="AlphaFoldDB" id="A0AAN7NYH5"/>
<gene>
    <name evidence="1" type="ORF">QYF61_017375</name>
</gene>
<organism evidence="1 2">
    <name type="scientific">Mycteria americana</name>
    <name type="common">Wood stork</name>
    <dbReference type="NCBI Taxonomy" id="33587"/>
    <lineage>
        <taxon>Eukaryota</taxon>
        <taxon>Metazoa</taxon>
        <taxon>Chordata</taxon>
        <taxon>Craniata</taxon>
        <taxon>Vertebrata</taxon>
        <taxon>Euteleostomi</taxon>
        <taxon>Archelosauria</taxon>
        <taxon>Archosauria</taxon>
        <taxon>Dinosauria</taxon>
        <taxon>Saurischia</taxon>
        <taxon>Theropoda</taxon>
        <taxon>Coelurosauria</taxon>
        <taxon>Aves</taxon>
        <taxon>Neognathae</taxon>
        <taxon>Neoaves</taxon>
        <taxon>Aequornithes</taxon>
        <taxon>Ciconiiformes</taxon>
        <taxon>Ciconiidae</taxon>
        <taxon>Mycteria</taxon>
    </lineage>
</organism>